<dbReference type="InterPro" id="IPR017853">
    <property type="entry name" value="GH"/>
</dbReference>
<name>A0A4V1M9W5_9BACT</name>
<feature type="domain" description="Glycosyl hydrolase family 13 catalytic" evidence="1">
    <location>
        <begin position="17"/>
        <end position="467"/>
    </location>
</feature>
<reference evidence="2 3" key="1">
    <citation type="submission" date="2019-01" db="EMBL/GenBank/DDBJ databases">
        <title>Filimonas sp. strain TTM-71.</title>
        <authorList>
            <person name="Chen W.-M."/>
        </authorList>
    </citation>
    <scope>NUCLEOTIDE SEQUENCE [LARGE SCALE GENOMIC DNA]</scope>
    <source>
        <strain evidence="2 3">TTM-71</strain>
    </source>
</reference>
<dbReference type="Pfam" id="PF00128">
    <property type="entry name" value="Alpha-amylase"/>
    <property type="match status" value="1"/>
</dbReference>
<dbReference type="Gene3D" id="3.30.1590.10">
    <property type="entry name" value="Maltooligosyl trehalose synthase, domain 2"/>
    <property type="match status" value="1"/>
</dbReference>
<keyword evidence="3" id="KW-1185">Reference proteome</keyword>
<evidence type="ECO:0000313" key="2">
    <source>
        <dbReference type="EMBL" id="RXK83094.1"/>
    </source>
</evidence>
<dbReference type="EMBL" id="SDHZ01000002">
    <property type="protein sequence ID" value="RXK83094.1"/>
    <property type="molecule type" value="Genomic_DNA"/>
</dbReference>
<dbReference type="PANTHER" id="PTHR10357:SF216">
    <property type="entry name" value="MALTOOLIGOSYL TREHALOSE SYNTHASE-RELATED"/>
    <property type="match status" value="1"/>
</dbReference>
<dbReference type="GO" id="GO:0030980">
    <property type="term" value="P:alpha-glucan catabolic process"/>
    <property type="evidence" value="ECO:0007669"/>
    <property type="project" value="TreeGrafter"/>
</dbReference>
<sequence length="894" mass="102876">MNFPSSTYRVQLNSSFTFQHLLKILPYLHRLGISTIYASPVGTSVPGSTHGYDVTDPCQINPEIGTLEELKELSQQLKALGMSWLQDIVPNHMAFSSANKRLMDVLERGERSPYYNYFDINWGLYGKEHGGKVMLPVLGEDAAECFNKGEIKLAWQEEGVMIVYYEEQYPVAPGIYEYLLPVSQAVWRERVDRLYDDWAAPLEGWTAQKHVLIEAVREDAEVLAYVTQRLNEINSHPRELMKWVNCQCYELACWQKADTHMNYRRFFAVNALISLRMENPAVFEDYHQLLQELCKDQMIQGVRIDHIDGLCHPREYIERLRKLLGEDCYMIAEKILEYQEQLPGDWKLEGTSGYEFLSFVNQVLTSQDGALRLKDFYQRWVPGMPPYEDLVFEKKYEFLKAYLAGEWDMLTNYLESLQVLQGVSYSRERLRKALGVWMAALPVYRIYADSFPLPEAERQLVRRAFAIAAVKAPDCSEELEALETLFEGNGNPQRAANKIKFIMRLMQFTGPLAAKGVEDTVFYLYNPLISHNEVGDSPVRLGISIDAFHKKMADRLLNSRYSLNTTSTHDTKRGEDARLRINVLAEMAEEWTVLVQQWNRVNSTFCEEAGLMIKPSFNDEYFIYQSLIGSYPATGRHDETFYERSKAFIVKALREAKEYTTYTRINSSYEDACVRFINGIIDYPPFMESFVPFVQKVVAVASVYTLGQVVIKCTAPGIPDIYQGCELWDTSYVDPDNRRAVDYVHREQLMQLLEAKEGEGARAELLEWLMQERSTGVEKLFVTKEVLHFRKAHQELFLEGDYSPLTIVNAGKHVLAFARHWKGKWVLVVVPVDITQWTEARAGHALWDKLAIELPGGAPDVWRELFTGVTVHRENGLLPLAPYLDRFPVAVLEA</sequence>
<evidence type="ECO:0000259" key="1">
    <source>
        <dbReference type="SMART" id="SM00642"/>
    </source>
</evidence>
<dbReference type="PANTHER" id="PTHR10357">
    <property type="entry name" value="ALPHA-AMYLASE FAMILY MEMBER"/>
    <property type="match status" value="1"/>
</dbReference>
<organism evidence="2 3">
    <name type="scientific">Filimonas effusa</name>
    <dbReference type="NCBI Taxonomy" id="2508721"/>
    <lineage>
        <taxon>Bacteria</taxon>
        <taxon>Pseudomonadati</taxon>
        <taxon>Bacteroidota</taxon>
        <taxon>Chitinophagia</taxon>
        <taxon>Chitinophagales</taxon>
        <taxon>Chitinophagaceae</taxon>
        <taxon>Filimonas</taxon>
    </lineage>
</organism>
<evidence type="ECO:0000313" key="3">
    <source>
        <dbReference type="Proteomes" id="UP000290545"/>
    </source>
</evidence>
<gene>
    <name evidence="2" type="primary">treY</name>
    <name evidence="2" type="ORF">ESB13_13295</name>
</gene>
<dbReference type="Gene3D" id="1.10.10.470">
    <property type="entry name" value="Maltooligosyl trehalose synthase, domain 4"/>
    <property type="match status" value="1"/>
</dbReference>
<accession>A0A4V1M9W5</accession>
<dbReference type="Gene3D" id="3.20.20.80">
    <property type="entry name" value="Glycosidases"/>
    <property type="match status" value="3"/>
</dbReference>
<dbReference type="AlphaFoldDB" id="A0A4V1M9W5"/>
<dbReference type="InterPro" id="IPR006047">
    <property type="entry name" value="GH13_cat_dom"/>
</dbReference>
<dbReference type="NCBIfam" id="TIGR02401">
    <property type="entry name" value="trehalose_TreY"/>
    <property type="match status" value="1"/>
</dbReference>
<dbReference type="SUPFAM" id="SSF51445">
    <property type="entry name" value="(Trans)glycosidases"/>
    <property type="match status" value="1"/>
</dbReference>
<comment type="caution">
    <text evidence="2">The sequence shown here is derived from an EMBL/GenBank/DDBJ whole genome shotgun (WGS) entry which is preliminary data.</text>
</comment>
<dbReference type="InterPro" id="IPR012767">
    <property type="entry name" value="Trehalose_TreY"/>
</dbReference>
<dbReference type="OrthoDB" id="9811841at2"/>
<dbReference type="RefSeq" id="WP_129004059.1">
    <property type="nucleotide sequence ID" value="NZ_SDHZ01000002.1"/>
</dbReference>
<dbReference type="SMART" id="SM00642">
    <property type="entry name" value="Aamy"/>
    <property type="match status" value="1"/>
</dbReference>
<dbReference type="GO" id="GO:0005992">
    <property type="term" value="P:trehalose biosynthetic process"/>
    <property type="evidence" value="ECO:0007669"/>
    <property type="project" value="TreeGrafter"/>
</dbReference>
<proteinExistence type="predicted"/>
<dbReference type="Proteomes" id="UP000290545">
    <property type="component" value="Unassembled WGS sequence"/>
</dbReference>
<dbReference type="CDD" id="cd11336">
    <property type="entry name" value="AmyAc_MTSase"/>
    <property type="match status" value="1"/>
</dbReference>
<dbReference type="InterPro" id="IPR013797">
    <property type="entry name" value="Maltooligo_trehalose_synth_4"/>
</dbReference>
<protein>
    <submittedName>
        <fullName evidence="2">Malto-oligosyltrehalose synthase</fullName>
    </submittedName>
</protein>
<dbReference type="GO" id="GO:0047470">
    <property type="term" value="F:(1,4)-alpha-D-glucan 1-alpha-D-glucosylmutase activity"/>
    <property type="evidence" value="ECO:0007669"/>
    <property type="project" value="TreeGrafter"/>
</dbReference>